<accession>A0A812WBU1</accession>
<proteinExistence type="predicted"/>
<dbReference type="GO" id="GO:0003924">
    <property type="term" value="F:GTPase activity"/>
    <property type="evidence" value="ECO:0007669"/>
    <property type="project" value="TreeGrafter"/>
</dbReference>
<dbReference type="GO" id="GO:0043022">
    <property type="term" value="F:ribosome binding"/>
    <property type="evidence" value="ECO:0007669"/>
    <property type="project" value="TreeGrafter"/>
</dbReference>
<dbReference type="Gene3D" id="3.90.1430.10">
    <property type="entry name" value="Yeast translation eEF2 (G' domain)"/>
    <property type="match status" value="1"/>
</dbReference>
<dbReference type="SUPFAM" id="SSF52540">
    <property type="entry name" value="P-loop containing nucleoside triphosphate hydrolases"/>
    <property type="match status" value="1"/>
</dbReference>
<gene>
    <name evidence="4" type="ORF">SNEC2469_LOCUS18948</name>
</gene>
<dbReference type="GO" id="GO:1990904">
    <property type="term" value="C:ribonucleoprotein complex"/>
    <property type="evidence" value="ECO:0007669"/>
    <property type="project" value="TreeGrafter"/>
</dbReference>
<keyword evidence="2" id="KW-0251">Elongation factor</keyword>
<keyword evidence="5" id="KW-1185">Reference proteome</keyword>
<dbReference type="InterPro" id="IPR027417">
    <property type="entry name" value="P-loop_NTPase"/>
</dbReference>
<evidence type="ECO:0000313" key="5">
    <source>
        <dbReference type="Proteomes" id="UP000601435"/>
    </source>
</evidence>
<reference evidence="4" key="1">
    <citation type="submission" date="2021-02" db="EMBL/GenBank/DDBJ databases">
        <authorList>
            <person name="Dougan E. K."/>
            <person name="Rhodes N."/>
            <person name="Thang M."/>
            <person name="Chan C."/>
        </authorList>
    </citation>
    <scope>NUCLEOTIDE SEQUENCE</scope>
</reference>
<dbReference type="EMBL" id="CAJNJA010032177">
    <property type="protein sequence ID" value="CAE7664560.1"/>
    <property type="molecule type" value="Genomic_DNA"/>
</dbReference>
<dbReference type="OrthoDB" id="364892at2759"/>
<keyword evidence="3" id="KW-0648">Protein biosynthesis</keyword>
<dbReference type="GO" id="GO:0005829">
    <property type="term" value="C:cytosol"/>
    <property type="evidence" value="ECO:0007669"/>
    <property type="project" value="TreeGrafter"/>
</dbReference>
<dbReference type="PANTHER" id="PTHR42908">
    <property type="entry name" value="TRANSLATION ELONGATION FACTOR-RELATED"/>
    <property type="match status" value="1"/>
</dbReference>
<organism evidence="4 5">
    <name type="scientific">Symbiodinium necroappetens</name>
    <dbReference type="NCBI Taxonomy" id="1628268"/>
    <lineage>
        <taxon>Eukaryota</taxon>
        <taxon>Sar</taxon>
        <taxon>Alveolata</taxon>
        <taxon>Dinophyceae</taxon>
        <taxon>Suessiales</taxon>
        <taxon>Symbiodiniaceae</taxon>
        <taxon>Symbiodinium</taxon>
    </lineage>
</organism>
<evidence type="ECO:0000256" key="3">
    <source>
        <dbReference type="ARBA" id="ARBA00022917"/>
    </source>
</evidence>
<evidence type="ECO:0000313" key="4">
    <source>
        <dbReference type="EMBL" id="CAE7664560.1"/>
    </source>
</evidence>
<protein>
    <submittedName>
        <fullName evidence="4">Uncharacterized protein</fullName>
    </submittedName>
</protein>
<dbReference type="AlphaFoldDB" id="A0A812WBU1"/>
<comment type="caution">
    <text evidence="4">The sequence shown here is derived from an EMBL/GenBank/DDBJ whole genome shotgun (WGS) entry which is preliminary data.</text>
</comment>
<name>A0A812WBU1_9DINO</name>
<evidence type="ECO:0000256" key="1">
    <source>
        <dbReference type="ARBA" id="ARBA00022490"/>
    </source>
</evidence>
<dbReference type="Proteomes" id="UP000601435">
    <property type="component" value="Unassembled WGS sequence"/>
</dbReference>
<sequence length="250" mass="27297">MSVCVVGKNKAAFMDACANAGGLGMKLTDSLDGAAGVIVVCDLVEGITIEEETELRRALQAGARAAIFVDNLDKAMEKTDPEGVYQACARAIDNVNVILCMYCSPSTGDLQVYPNFKGGVAFGSASQGWGFTVRHFGKMYAKKMGVNEKSLCDRLWGDNFFWAENKRWVVEASPRGVSRPLPRAFCQFIMYPIVQLSQAILTNNSRYEQMLTAMNISLSTSDQGLTGQALLTRVMQTWMANDHLSLLLAP</sequence>
<dbReference type="PANTHER" id="PTHR42908:SF10">
    <property type="entry name" value="EUKARYOTIC TRANSLATION ELONGATION FACTOR 2"/>
    <property type="match status" value="1"/>
</dbReference>
<evidence type="ECO:0000256" key="2">
    <source>
        <dbReference type="ARBA" id="ARBA00022768"/>
    </source>
</evidence>
<keyword evidence="1" id="KW-0963">Cytoplasm</keyword>
<dbReference type="GO" id="GO:0003746">
    <property type="term" value="F:translation elongation factor activity"/>
    <property type="evidence" value="ECO:0007669"/>
    <property type="project" value="UniProtKB-KW"/>
</dbReference>